<dbReference type="STRING" id="1630135.DAD186_01950"/>
<keyword evidence="5" id="KW-0762">Sugar transport</keyword>
<feature type="domain" description="PTS EIIA type-2" evidence="12">
    <location>
        <begin position="37"/>
        <end position="179"/>
    </location>
</feature>
<keyword evidence="6" id="KW-0808">Transferase</keyword>
<dbReference type="RefSeq" id="WP_082991011.1">
    <property type="nucleotide sequence ID" value="NZ_CP012117.1"/>
</dbReference>
<sequence length="186" mass="20330">MNISQRREGSEHEAPRWVCDVTRDLGKGSPSASGEAVILSPNAIRVPGLARTQSEAIEEAGDLLVELEAIDPAYVEAMHEREVEVSTFMGHGVAVPHATSEAKRSIHRTAMSVVKYDEPIPWGDDGEEKVSYVVAIAGIGDDHLMLLQAISQVFAEEDRRRALSEAEAPLEILAVFDPDFEEIRGL</sequence>
<dbReference type="Proteomes" id="UP000092596">
    <property type="component" value="Chromosome"/>
</dbReference>
<dbReference type="PANTHER" id="PTHR30181">
    <property type="entry name" value="MANNITOL PERMEASE IIC COMPONENT"/>
    <property type="match status" value="1"/>
</dbReference>
<dbReference type="SUPFAM" id="SSF55804">
    <property type="entry name" value="Phoshotransferase/anion transport protein"/>
    <property type="match status" value="1"/>
</dbReference>
<evidence type="ECO:0000256" key="5">
    <source>
        <dbReference type="ARBA" id="ARBA00022597"/>
    </source>
</evidence>
<accession>A0A1B0ZFN4</accession>
<dbReference type="GO" id="GO:0009401">
    <property type="term" value="P:phosphoenolpyruvate-dependent sugar phosphotransferase system"/>
    <property type="evidence" value="ECO:0007669"/>
    <property type="project" value="UniProtKB-KW"/>
</dbReference>
<evidence type="ECO:0000256" key="10">
    <source>
        <dbReference type="ARBA" id="ARBA00030956"/>
    </source>
</evidence>
<keyword evidence="3" id="KW-0813">Transport</keyword>
<dbReference type="AlphaFoldDB" id="A0A1B0ZFN4"/>
<dbReference type="CDD" id="cd00211">
    <property type="entry name" value="PTS_IIA_fru"/>
    <property type="match status" value="1"/>
</dbReference>
<dbReference type="PROSITE" id="PS00372">
    <property type="entry name" value="PTS_EIIA_TYPE_2_HIS"/>
    <property type="match status" value="1"/>
</dbReference>
<dbReference type="InterPro" id="IPR050893">
    <property type="entry name" value="Sugar_PTS"/>
</dbReference>
<comment type="function">
    <text evidence="1">The phosphoenolpyruvate-dependent sugar phosphotransferase system (sugar PTS), a major carbohydrate active transport system, catalyzes the phosphorylation of incoming sugar substrates concomitantly with their translocation across the cell membrane. The enzyme II CmtAB PTS system is involved in D-mannitol transport.</text>
</comment>
<name>A0A1B0ZFN4_9MICO</name>
<dbReference type="PANTHER" id="PTHR30181:SF2">
    <property type="entry name" value="PTS SYSTEM MANNITOL-SPECIFIC EIICBA COMPONENT"/>
    <property type="match status" value="1"/>
</dbReference>
<dbReference type="InterPro" id="IPR002178">
    <property type="entry name" value="PTS_EIIA_type-2_dom"/>
</dbReference>
<evidence type="ECO:0000256" key="4">
    <source>
        <dbReference type="ARBA" id="ARBA00022553"/>
    </source>
</evidence>
<evidence type="ECO:0000256" key="8">
    <source>
        <dbReference type="ARBA" id="ARBA00022777"/>
    </source>
</evidence>
<dbReference type="EMBL" id="CP012117">
    <property type="protein sequence ID" value="ANP26754.1"/>
    <property type="molecule type" value="Genomic_DNA"/>
</dbReference>
<dbReference type="Pfam" id="PF00359">
    <property type="entry name" value="PTS_EIIA_2"/>
    <property type="match status" value="1"/>
</dbReference>
<reference evidence="13 14" key="1">
    <citation type="submission" date="2015-06" db="EMBL/GenBank/DDBJ databases">
        <title>Investigation of pathophysiology for high-risk pregnancy and development of treatment modality based on it.</title>
        <authorList>
            <person name="Kim B.-C."/>
            <person name="Lim S."/>
        </authorList>
    </citation>
    <scope>NUCLEOTIDE SEQUENCE [LARGE SCALE GENOMIC DNA]</scope>
    <source>
        <strain evidence="13 14">AD1-86</strain>
    </source>
</reference>
<evidence type="ECO:0000313" key="14">
    <source>
        <dbReference type="Proteomes" id="UP000092596"/>
    </source>
</evidence>
<dbReference type="Gene3D" id="3.40.930.10">
    <property type="entry name" value="Mannitol-specific EII, Chain A"/>
    <property type="match status" value="1"/>
</dbReference>
<evidence type="ECO:0000256" key="7">
    <source>
        <dbReference type="ARBA" id="ARBA00022683"/>
    </source>
</evidence>
<dbReference type="PROSITE" id="PS51094">
    <property type="entry name" value="PTS_EIIA_TYPE_2"/>
    <property type="match status" value="1"/>
</dbReference>
<evidence type="ECO:0000256" key="9">
    <source>
        <dbReference type="ARBA" id="ARBA00029908"/>
    </source>
</evidence>
<evidence type="ECO:0000256" key="11">
    <source>
        <dbReference type="ARBA" id="ARBA00030962"/>
    </source>
</evidence>
<proteinExistence type="predicted"/>
<dbReference type="GO" id="GO:0090563">
    <property type="term" value="F:protein-phosphocysteine-sugar phosphotransferase activity"/>
    <property type="evidence" value="ECO:0007669"/>
    <property type="project" value="TreeGrafter"/>
</dbReference>
<keyword evidence="4" id="KW-0597">Phosphoprotein</keyword>
<evidence type="ECO:0000256" key="6">
    <source>
        <dbReference type="ARBA" id="ARBA00022679"/>
    </source>
</evidence>
<evidence type="ECO:0000259" key="12">
    <source>
        <dbReference type="PROSITE" id="PS51094"/>
    </source>
</evidence>
<protein>
    <recommendedName>
        <fullName evidence="2">Mannitol-specific phosphotransferase enzyme IIA component</fullName>
    </recommendedName>
    <alternativeName>
        <fullName evidence="10">EIIA</fullName>
    </alternativeName>
    <alternativeName>
        <fullName evidence="11">EIII</fullName>
    </alternativeName>
    <alternativeName>
        <fullName evidence="9">PTS system mannitol-specific EIIA component</fullName>
    </alternativeName>
</protein>
<dbReference type="InterPro" id="IPR016152">
    <property type="entry name" value="PTrfase/Anion_transptr"/>
</dbReference>
<dbReference type="GO" id="GO:0005886">
    <property type="term" value="C:plasma membrane"/>
    <property type="evidence" value="ECO:0007669"/>
    <property type="project" value="TreeGrafter"/>
</dbReference>
<evidence type="ECO:0000256" key="3">
    <source>
        <dbReference type="ARBA" id="ARBA00022448"/>
    </source>
</evidence>
<evidence type="ECO:0000256" key="1">
    <source>
        <dbReference type="ARBA" id="ARBA00002434"/>
    </source>
</evidence>
<dbReference type="GO" id="GO:0016301">
    <property type="term" value="F:kinase activity"/>
    <property type="evidence" value="ECO:0007669"/>
    <property type="project" value="UniProtKB-KW"/>
</dbReference>
<evidence type="ECO:0000313" key="13">
    <source>
        <dbReference type="EMBL" id="ANP26754.1"/>
    </source>
</evidence>
<keyword evidence="7" id="KW-0598">Phosphotransferase system</keyword>
<keyword evidence="8" id="KW-0418">Kinase</keyword>
<evidence type="ECO:0000256" key="2">
    <source>
        <dbReference type="ARBA" id="ARBA00014783"/>
    </source>
</evidence>
<gene>
    <name evidence="13" type="ORF">DAD186_01950</name>
</gene>
<organism evidence="13 14">
    <name type="scientific">Dermabacter vaginalis</name>
    <dbReference type="NCBI Taxonomy" id="1630135"/>
    <lineage>
        <taxon>Bacteria</taxon>
        <taxon>Bacillati</taxon>
        <taxon>Actinomycetota</taxon>
        <taxon>Actinomycetes</taxon>
        <taxon>Micrococcales</taxon>
        <taxon>Dermabacteraceae</taxon>
        <taxon>Dermabacter</taxon>
    </lineage>
</organism>
<dbReference type="KEGG" id="dva:DAD186_01950"/>